<dbReference type="Proteomes" id="UP000045285">
    <property type="component" value="Unassembled WGS sequence"/>
</dbReference>
<accession>A0A090DP05</accession>
<gene>
    <name evidence="1" type="ORF">MPL3356_20118</name>
</gene>
<evidence type="ECO:0000313" key="1">
    <source>
        <dbReference type="EMBL" id="CDX15951.1"/>
    </source>
</evidence>
<dbReference type="AlphaFoldDB" id="A0A090DP05"/>
<organism evidence="1 2">
    <name type="scientific">Mesorhizobium plurifarium</name>
    <dbReference type="NCBI Taxonomy" id="69974"/>
    <lineage>
        <taxon>Bacteria</taxon>
        <taxon>Pseudomonadati</taxon>
        <taxon>Pseudomonadota</taxon>
        <taxon>Alphaproteobacteria</taxon>
        <taxon>Hyphomicrobiales</taxon>
        <taxon>Phyllobacteriaceae</taxon>
        <taxon>Mesorhizobium</taxon>
    </lineage>
</organism>
<protein>
    <submittedName>
        <fullName evidence="1">Uncharacterized protein</fullName>
    </submittedName>
</protein>
<sequence>MTSRRVHFAELNCVGSADVEQALPPAARSRQRIAKKRKSFRLLRQLRQSMRPLGK</sequence>
<reference evidence="2" key="1">
    <citation type="submission" date="2014-08" db="EMBL/GenBank/DDBJ databases">
        <authorList>
            <person name="Moulin L."/>
        </authorList>
    </citation>
    <scope>NUCLEOTIDE SEQUENCE [LARGE SCALE GENOMIC DNA]</scope>
</reference>
<evidence type="ECO:0000313" key="2">
    <source>
        <dbReference type="Proteomes" id="UP000045285"/>
    </source>
</evidence>
<dbReference type="EMBL" id="CCMZ01000012">
    <property type="protein sequence ID" value="CDX15951.1"/>
    <property type="molecule type" value="Genomic_DNA"/>
</dbReference>
<keyword evidence="2" id="KW-1185">Reference proteome</keyword>
<name>A0A090DP05_MESPL</name>
<proteinExistence type="predicted"/>